<name>A0A2S6H589_9GAMM</name>
<accession>A0A2S6H589</accession>
<evidence type="ECO:0000313" key="2">
    <source>
        <dbReference type="Proteomes" id="UP000240010"/>
    </source>
</evidence>
<proteinExistence type="predicted"/>
<dbReference type="EMBL" id="PTIZ01000017">
    <property type="protein sequence ID" value="PPK72556.1"/>
    <property type="molecule type" value="Genomic_DNA"/>
</dbReference>
<reference evidence="1 2" key="1">
    <citation type="submission" date="2018-02" db="EMBL/GenBank/DDBJ databases">
        <title>Subsurface microbial communities from deep shales in Ohio and West Virginia, USA.</title>
        <authorList>
            <person name="Wrighton K."/>
        </authorList>
    </citation>
    <scope>NUCLEOTIDE SEQUENCE [LARGE SCALE GENOMIC DNA]</scope>
    <source>
        <strain evidence="1 2">OWC-DMM</strain>
    </source>
</reference>
<dbReference type="AlphaFoldDB" id="A0A2S6H589"/>
<sequence>MCLVVVPSQINITLYWNDHIHLIFTPKRDGVCNPVPNVSVMSKLSGYMSNALRFGRGNMPRPALGNPLLPNFRLEAKK</sequence>
<comment type="caution">
    <text evidence="1">The sequence shown here is derived from an EMBL/GenBank/DDBJ whole genome shotgun (WGS) entry which is preliminary data.</text>
</comment>
<protein>
    <submittedName>
        <fullName evidence="1">Uncharacterized protein</fullName>
    </submittedName>
</protein>
<dbReference type="Proteomes" id="UP000240010">
    <property type="component" value="Unassembled WGS sequence"/>
</dbReference>
<organism evidence="1 2">
    <name type="scientific">Methylobacter tundripaludum</name>
    <dbReference type="NCBI Taxonomy" id="173365"/>
    <lineage>
        <taxon>Bacteria</taxon>
        <taxon>Pseudomonadati</taxon>
        <taxon>Pseudomonadota</taxon>
        <taxon>Gammaproteobacteria</taxon>
        <taxon>Methylococcales</taxon>
        <taxon>Methylococcaceae</taxon>
        <taxon>Methylobacter</taxon>
    </lineage>
</organism>
<gene>
    <name evidence="1" type="ORF">B0F87_11739</name>
</gene>
<evidence type="ECO:0000313" key="1">
    <source>
        <dbReference type="EMBL" id="PPK72556.1"/>
    </source>
</evidence>